<dbReference type="PANTHER" id="PTHR42648">
    <property type="entry name" value="TRANSPOSASE, PUTATIVE-RELATED"/>
    <property type="match status" value="1"/>
</dbReference>
<dbReference type="InterPro" id="IPR039537">
    <property type="entry name" value="Retrotran_Ty1/copia-like"/>
</dbReference>
<dbReference type="GO" id="GO:0046872">
    <property type="term" value="F:metal ion binding"/>
    <property type="evidence" value="ECO:0007669"/>
    <property type="project" value="UniProtKB-KW"/>
</dbReference>
<dbReference type="PANTHER" id="PTHR42648:SF31">
    <property type="entry name" value="RNA-DIRECTED DNA POLYMERASE"/>
    <property type="match status" value="1"/>
</dbReference>
<evidence type="ECO:0000313" key="5">
    <source>
        <dbReference type="EMBL" id="KYP53203.1"/>
    </source>
</evidence>
<dbReference type="PROSITE" id="PS50994">
    <property type="entry name" value="INTEGRASE"/>
    <property type="match status" value="1"/>
</dbReference>
<dbReference type="InterPro" id="IPR036397">
    <property type="entry name" value="RNaseH_sf"/>
</dbReference>
<proteinExistence type="predicted"/>
<evidence type="ECO:0000256" key="3">
    <source>
        <dbReference type="SAM" id="MobiDB-lite"/>
    </source>
</evidence>
<dbReference type="Gramene" id="C.cajan_24155.t">
    <property type="protein sequence ID" value="C.cajan_24155.t"/>
    <property type="gene ID" value="C.cajan_24155"/>
</dbReference>
<dbReference type="Gene3D" id="3.30.420.10">
    <property type="entry name" value="Ribonuclease H-like superfamily/Ribonuclease H"/>
    <property type="match status" value="1"/>
</dbReference>
<gene>
    <name evidence="5" type="ORF">KK1_024829</name>
</gene>
<accession>A0A151SEI7</accession>
<evidence type="ECO:0000256" key="2">
    <source>
        <dbReference type="ARBA" id="ARBA00022801"/>
    </source>
</evidence>
<dbReference type="GO" id="GO:0003676">
    <property type="term" value="F:nucleic acid binding"/>
    <property type="evidence" value="ECO:0007669"/>
    <property type="project" value="InterPro"/>
</dbReference>
<dbReference type="GO" id="GO:0016787">
    <property type="term" value="F:hydrolase activity"/>
    <property type="evidence" value="ECO:0007669"/>
    <property type="project" value="UniProtKB-KW"/>
</dbReference>
<keyword evidence="6" id="KW-1185">Reference proteome</keyword>
<name>A0A151SEI7_CAJCA</name>
<dbReference type="AlphaFoldDB" id="A0A151SEI7"/>
<dbReference type="Pfam" id="PF07727">
    <property type="entry name" value="RVT_2"/>
    <property type="match status" value="1"/>
</dbReference>
<dbReference type="GO" id="GO:0015074">
    <property type="term" value="P:DNA integration"/>
    <property type="evidence" value="ECO:0007669"/>
    <property type="project" value="InterPro"/>
</dbReference>
<dbReference type="Proteomes" id="UP000075243">
    <property type="component" value="Unassembled WGS sequence"/>
</dbReference>
<feature type="compositionally biased region" description="Polar residues" evidence="3">
    <location>
        <begin position="360"/>
        <end position="369"/>
    </location>
</feature>
<evidence type="ECO:0000256" key="1">
    <source>
        <dbReference type="ARBA" id="ARBA00022723"/>
    </source>
</evidence>
<dbReference type="Pfam" id="PF00665">
    <property type="entry name" value="rve"/>
    <property type="match status" value="1"/>
</dbReference>
<dbReference type="CDD" id="cd09272">
    <property type="entry name" value="RNase_HI_RT_Ty1"/>
    <property type="match status" value="1"/>
</dbReference>
<keyword evidence="1" id="KW-0479">Metal-binding</keyword>
<dbReference type="InterPro" id="IPR001584">
    <property type="entry name" value="Integrase_cat-core"/>
</dbReference>
<dbReference type="InterPro" id="IPR013103">
    <property type="entry name" value="RVT_2"/>
</dbReference>
<feature type="domain" description="Integrase catalytic" evidence="4">
    <location>
        <begin position="84"/>
        <end position="258"/>
    </location>
</feature>
<dbReference type="EMBL" id="KQ483415">
    <property type="protein sequence ID" value="KYP53203.1"/>
    <property type="molecule type" value="Genomic_DNA"/>
</dbReference>
<sequence length="633" mass="72708">MIGLANLKDGLFVIVLAEKHQPQGDESSIKYCCSSSDSTTNSNILCHYRLGHVSNFQFKLLTLKFPFIKYSEVSPCDICHSVRQRKLPYKLSESHSNEIFDLLHADIWEPYAIPSLYGHKYFLTLVDEFSRHTWVILMKTKSETREHIKRFISYVETQFQTKLKTLRGDNGVEFAMDEFFSSKGILHKTSCVETPQKNGVVERKNQHILNVARALNFQANLPKKIWNFAIQHVIHLINWLPTPLLENRTPYELLYSKPPLFMHLKVFGCLAYASTLEAHRTKFNSRARKSVFIGYKEGIKGYILYDLQSKEVFISRNVIFYETNFPFNDSNNSMTDSLSHGVITNSHLSLDAIDSEFGNTSHQLPSTELSDAEHTTIEPPNIESLPHSEAPQTEHALATDLQQYSENELRHSTKVRRQPTYLKDHPLNLFSNGLTKAPSDYKEACTLDCWKNAMNAELKALEENNTWTIVDLSLGKHPICCKWVYKIKFHADGKVERYKARLVAKGYTQLEGVDYFETFSPVAKMTTVRIVLALMAFFFLFKDLHVFVATPASIYCDNRSTIYIARNPTFHERTKHIEIDCHVVREKLQARLFNLLPISSSAQLADMFTKALHSHPFHTNINKLGLLDIMAPT</sequence>
<dbReference type="InterPro" id="IPR012337">
    <property type="entry name" value="RNaseH-like_sf"/>
</dbReference>
<reference evidence="5" key="1">
    <citation type="journal article" date="2012" name="Nat. Biotechnol.">
        <title>Draft genome sequence of pigeonpea (Cajanus cajan), an orphan legume crop of resource-poor farmers.</title>
        <authorList>
            <person name="Varshney R.K."/>
            <person name="Chen W."/>
            <person name="Li Y."/>
            <person name="Bharti A.K."/>
            <person name="Saxena R.K."/>
            <person name="Schlueter J.A."/>
            <person name="Donoghue M.T."/>
            <person name="Azam S."/>
            <person name="Fan G."/>
            <person name="Whaley A.M."/>
            <person name="Farmer A.D."/>
            <person name="Sheridan J."/>
            <person name="Iwata A."/>
            <person name="Tuteja R."/>
            <person name="Penmetsa R.V."/>
            <person name="Wu W."/>
            <person name="Upadhyaya H.D."/>
            <person name="Yang S.P."/>
            <person name="Shah T."/>
            <person name="Saxena K.B."/>
            <person name="Michael T."/>
            <person name="McCombie W.R."/>
            <person name="Yang B."/>
            <person name="Zhang G."/>
            <person name="Yang H."/>
            <person name="Wang J."/>
            <person name="Spillane C."/>
            <person name="Cook D.R."/>
            <person name="May G.D."/>
            <person name="Xu X."/>
            <person name="Jackson S.A."/>
        </authorList>
    </citation>
    <scope>NUCLEOTIDE SEQUENCE [LARGE SCALE GENOMIC DNA]</scope>
</reference>
<dbReference type="SUPFAM" id="SSF53098">
    <property type="entry name" value="Ribonuclease H-like"/>
    <property type="match status" value="1"/>
</dbReference>
<dbReference type="Pfam" id="PF25597">
    <property type="entry name" value="SH3_retrovirus"/>
    <property type="match status" value="1"/>
</dbReference>
<evidence type="ECO:0000313" key="6">
    <source>
        <dbReference type="Proteomes" id="UP000075243"/>
    </source>
</evidence>
<evidence type="ECO:0000259" key="4">
    <source>
        <dbReference type="PROSITE" id="PS50994"/>
    </source>
</evidence>
<feature type="region of interest" description="Disordered" evidence="3">
    <location>
        <begin position="360"/>
        <end position="393"/>
    </location>
</feature>
<protein>
    <submittedName>
        <fullName evidence="5">Retrovirus-related Pol polyprotein from transposon TNT 1-94</fullName>
    </submittedName>
</protein>
<dbReference type="InterPro" id="IPR057670">
    <property type="entry name" value="SH3_retrovirus"/>
</dbReference>
<keyword evidence="2" id="KW-0378">Hydrolase</keyword>
<organism evidence="5 6">
    <name type="scientific">Cajanus cajan</name>
    <name type="common">Pigeon pea</name>
    <name type="synonym">Cajanus indicus</name>
    <dbReference type="NCBI Taxonomy" id="3821"/>
    <lineage>
        <taxon>Eukaryota</taxon>
        <taxon>Viridiplantae</taxon>
        <taxon>Streptophyta</taxon>
        <taxon>Embryophyta</taxon>
        <taxon>Tracheophyta</taxon>
        <taxon>Spermatophyta</taxon>
        <taxon>Magnoliopsida</taxon>
        <taxon>eudicotyledons</taxon>
        <taxon>Gunneridae</taxon>
        <taxon>Pentapetalae</taxon>
        <taxon>rosids</taxon>
        <taxon>fabids</taxon>
        <taxon>Fabales</taxon>
        <taxon>Fabaceae</taxon>
        <taxon>Papilionoideae</taxon>
        <taxon>50 kb inversion clade</taxon>
        <taxon>NPAAA clade</taxon>
        <taxon>indigoferoid/millettioid clade</taxon>
        <taxon>Phaseoleae</taxon>
        <taxon>Cajanus</taxon>
    </lineage>
</organism>